<dbReference type="OrthoDB" id="9776218at2"/>
<protein>
    <submittedName>
        <fullName evidence="10">ABC-2 type transporter</fullName>
    </submittedName>
</protein>
<evidence type="ECO:0000313" key="10">
    <source>
        <dbReference type="EMBL" id="EHM42002.1"/>
    </source>
</evidence>
<dbReference type="PANTHER" id="PTHR30294:SF29">
    <property type="entry name" value="MULTIDRUG ABC TRANSPORTER PERMEASE YBHS-RELATED"/>
    <property type="match status" value="1"/>
</dbReference>
<feature type="transmembrane region" description="Helical" evidence="8">
    <location>
        <begin position="21"/>
        <end position="42"/>
    </location>
</feature>
<keyword evidence="5 8" id="KW-0812">Transmembrane</keyword>
<dbReference type="eggNOG" id="COG0842">
    <property type="taxonomic scope" value="Bacteria"/>
</dbReference>
<feature type="transmembrane region" description="Helical" evidence="8">
    <location>
        <begin position="286"/>
        <end position="307"/>
    </location>
</feature>
<keyword evidence="7 8" id="KW-0472">Membrane</keyword>
<comment type="subcellular location">
    <subcellularLocation>
        <location evidence="1">Cell membrane</location>
        <topology evidence="1">Multi-pass membrane protein</topology>
    </subcellularLocation>
</comment>
<comment type="similarity">
    <text evidence="2">Belongs to the ABC-2 integral membrane protein family.</text>
</comment>
<dbReference type="PATRIC" id="fig|861450.3.peg.752"/>
<dbReference type="Pfam" id="PF12698">
    <property type="entry name" value="ABC2_membrane_3"/>
    <property type="match status" value="1"/>
</dbReference>
<evidence type="ECO:0000313" key="11">
    <source>
        <dbReference type="Proteomes" id="UP000005481"/>
    </source>
</evidence>
<evidence type="ECO:0000256" key="4">
    <source>
        <dbReference type="ARBA" id="ARBA00022475"/>
    </source>
</evidence>
<sequence length="372" mass="41347">MNISRLRALILKEFKQMTRDPSSFLIGIIIPLMLIFLIGHGLSMDVKNISVAVVLEDTSPTARDTVSFLDGSPYFIPRYETSMQDAEKLMSKRKADVILCIPPDFTSRLYRGRAPVQVILYGVDTTIANAADAYIQQGLQDWETAHAADFIRSAPSGKGRITTVTRQWFNDANTSSWMFIPGLIVLVMTIVGMFLTSLVMSREWERGTLESLFVTPVRPLEIILAKTIPYFCVAVAGLCLSLLTSRYVYEVPLHGELLLISFSSMEYILAAIGMGLTISSVVKSQFLAAQLSLIFSMLPTVMLSGFIFDLRSVPAAIGYIGHILPATYYMELLKSLFLTGTNWPLILKNCTVLAGYVILFLLLTLKVTKKEV</sequence>
<gene>
    <name evidence="10" type="ORF">HMPREF0080_00789</name>
</gene>
<keyword evidence="11" id="KW-1185">Reference proteome</keyword>
<dbReference type="Gene3D" id="3.40.1710.10">
    <property type="entry name" value="abc type-2 transporter like domain"/>
    <property type="match status" value="1"/>
</dbReference>
<feature type="transmembrane region" description="Helical" evidence="8">
    <location>
        <begin position="222"/>
        <end position="245"/>
    </location>
</feature>
<dbReference type="AlphaFoldDB" id="G9YGM2"/>
<dbReference type="HOGENOM" id="CLU_039483_8_3_9"/>
<dbReference type="GO" id="GO:0005886">
    <property type="term" value="C:plasma membrane"/>
    <property type="evidence" value="ECO:0007669"/>
    <property type="project" value="UniProtKB-SubCell"/>
</dbReference>
<keyword evidence="3" id="KW-0813">Transport</keyword>
<dbReference type="PANTHER" id="PTHR30294">
    <property type="entry name" value="MEMBRANE COMPONENT OF ABC TRANSPORTER YHHJ-RELATED"/>
    <property type="match status" value="1"/>
</dbReference>
<keyword evidence="6 8" id="KW-1133">Transmembrane helix</keyword>
<dbReference type="EMBL" id="AGCJ01000024">
    <property type="protein sequence ID" value="EHM42002.1"/>
    <property type="molecule type" value="Genomic_DNA"/>
</dbReference>
<dbReference type="InterPro" id="IPR047817">
    <property type="entry name" value="ABC2_TM_bact-type"/>
</dbReference>
<evidence type="ECO:0000259" key="9">
    <source>
        <dbReference type="PROSITE" id="PS51012"/>
    </source>
</evidence>
<accession>G9YGM2</accession>
<reference evidence="10 11" key="1">
    <citation type="submission" date="2011-08" db="EMBL/GenBank/DDBJ databases">
        <authorList>
            <person name="Weinstock G."/>
            <person name="Sodergren E."/>
            <person name="Clifton S."/>
            <person name="Fulton L."/>
            <person name="Fulton B."/>
            <person name="Courtney L."/>
            <person name="Fronick C."/>
            <person name="Harrison M."/>
            <person name="Strong C."/>
            <person name="Farmer C."/>
            <person name="Delahaunty K."/>
            <person name="Markovic C."/>
            <person name="Hall O."/>
            <person name="Minx P."/>
            <person name="Tomlinson C."/>
            <person name="Mitreva M."/>
            <person name="Hou S."/>
            <person name="Chen J."/>
            <person name="Wollam A."/>
            <person name="Pepin K.H."/>
            <person name="Johnson M."/>
            <person name="Bhonagiri V."/>
            <person name="Zhang X."/>
            <person name="Suruliraj S."/>
            <person name="Warren W."/>
            <person name="Chinwalla A."/>
            <person name="Mardis E.R."/>
            <person name="Wilson R.K."/>
        </authorList>
    </citation>
    <scope>NUCLEOTIDE SEQUENCE [LARGE SCALE GENOMIC DNA]</scope>
    <source>
        <strain evidence="10 11">F0357</strain>
    </source>
</reference>
<comment type="caution">
    <text evidence="10">The sequence shown here is derived from an EMBL/GenBank/DDBJ whole genome shotgun (WGS) entry which is preliminary data.</text>
</comment>
<dbReference type="Proteomes" id="UP000005481">
    <property type="component" value="Unassembled WGS sequence"/>
</dbReference>
<feature type="transmembrane region" description="Helical" evidence="8">
    <location>
        <begin position="178"/>
        <end position="201"/>
    </location>
</feature>
<name>G9YGM2_9FIRM</name>
<evidence type="ECO:0000256" key="6">
    <source>
        <dbReference type="ARBA" id="ARBA00022989"/>
    </source>
</evidence>
<dbReference type="InterPro" id="IPR013525">
    <property type="entry name" value="ABC2_TM"/>
</dbReference>
<feature type="domain" description="ABC transmembrane type-2" evidence="9">
    <location>
        <begin position="145"/>
        <end position="371"/>
    </location>
</feature>
<evidence type="ECO:0000256" key="2">
    <source>
        <dbReference type="ARBA" id="ARBA00007783"/>
    </source>
</evidence>
<evidence type="ECO:0000256" key="5">
    <source>
        <dbReference type="ARBA" id="ARBA00022692"/>
    </source>
</evidence>
<evidence type="ECO:0000256" key="7">
    <source>
        <dbReference type="ARBA" id="ARBA00023136"/>
    </source>
</evidence>
<proteinExistence type="inferred from homology"/>
<dbReference type="RefSeq" id="WP_006789776.1">
    <property type="nucleotide sequence ID" value="NZ_JH417575.1"/>
</dbReference>
<evidence type="ECO:0000256" key="3">
    <source>
        <dbReference type="ARBA" id="ARBA00022448"/>
    </source>
</evidence>
<feature type="transmembrane region" description="Helical" evidence="8">
    <location>
        <begin position="345"/>
        <end position="365"/>
    </location>
</feature>
<dbReference type="PROSITE" id="PS51012">
    <property type="entry name" value="ABC_TM2"/>
    <property type="match status" value="1"/>
</dbReference>
<feature type="transmembrane region" description="Helical" evidence="8">
    <location>
        <begin position="257"/>
        <end position="279"/>
    </location>
</feature>
<dbReference type="GO" id="GO:0140359">
    <property type="term" value="F:ABC-type transporter activity"/>
    <property type="evidence" value="ECO:0007669"/>
    <property type="project" value="InterPro"/>
</dbReference>
<keyword evidence="4" id="KW-1003">Cell membrane</keyword>
<dbReference type="STRING" id="861450.HMPREF0080_00789"/>
<evidence type="ECO:0000256" key="8">
    <source>
        <dbReference type="SAM" id="Phobius"/>
    </source>
</evidence>
<evidence type="ECO:0000256" key="1">
    <source>
        <dbReference type="ARBA" id="ARBA00004651"/>
    </source>
</evidence>
<organism evidence="10 11">
    <name type="scientific">Anaeroglobus geminatus F0357</name>
    <dbReference type="NCBI Taxonomy" id="861450"/>
    <lineage>
        <taxon>Bacteria</taxon>
        <taxon>Bacillati</taxon>
        <taxon>Bacillota</taxon>
        <taxon>Negativicutes</taxon>
        <taxon>Veillonellales</taxon>
        <taxon>Veillonellaceae</taxon>
        <taxon>Anaeroglobus</taxon>
    </lineage>
</organism>
<dbReference type="InterPro" id="IPR051449">
    <property type="entry name" value="ABC-2_transporter_component"/>
</dbReference>